<proteinExistence type="predicted"/>
<gene>
    <name evidence="1" type="ORF">WICPIJ_002269</name>
</gene>
<evidence type="ECO:0000313" key="1">
    <source>
        <dbReference type="EMBL" id="KAH3686747.1"/>
    </source>
</evidence>
<sequence>MAKTLRSSYWSVSPGINSIGIDGANSERNWSNWVIESMEKLDLFFAPYLILFELEVDFVSWDSDSGSNSEMFTESPMITNFFNCCALSVSIPPVRYSANKSCL</sequence>
<keyword evidence="2" id="KW-1185">Reference proteome</keyword>
<accession>A0A9P8Q9A3</accession>
<evidence type="ECO:0000313" key="2">
    <source>
        <dbReference type="Proteomes" id="UP000774326"/>
    </source>
</evidence>
<reference evidence="1" key="2">
    <citation type="submission" date="2021-01" db="EMBL/GenBank/DDBJ databases">
        <authorList>
            <person name="Schikora-Tamarit M.A."/>
        </authorList>
    </citation>
    <scope>NUCLEOTIDE SEQUENCE</scope>
    <source>
        <strain evidence="1">CBS2887</strain>
    </source>
</reference>
<reference evidence="1" key="1">
    <citation type="journal article" date="2021" name="Open Biol.">
        <title>Shared evolutionary footprints suggest mitochondrial oxidative damage underlies multiple complex I losses in fungi.</title>
        <authorList>
            <person name="Schikora-Tamarit M.A."/>
            <person name="Marcet-Houben M."/>
            <person name="Nosek J."/>
            <person name="Gabaldon T."/>
        </authorList>
    </citation>
    <scope>NUCLEOTIDE SEQUENCE</scope>
    <source>
        <strain evidence="1">CBS2887</strain>
    </source>
</reference>
<comment type="caution">
    <text evidence="1">The sequence shown here is derived from an EMBL/GenBank/DDBJ whole genome shotgun (WGS) entry which is preliminary data.</text>
</comment>
<protein>
    <submittedName>
        <fullName evidence="1">Uncharacterized protein</fullName>
    </submittedName>
</protein>
<dbReference type="Proteomes" id="UP000774326">
    <property type="component" value="Unassembled WGS sequence"/>
</dbReference>
<name>A0A9P8Q9A3_WICPI</name>
<organism evidence="1 2">
    <name type="scientific">Wickerhamomyces pijperi</name>
    <name type="common">Yeast</name>
    <name type="synonym">Pichia pijperi</name>
    <dbReference type="NCBI Taxonomy" id="599730"/>
    <lineage>
        <taxon>Eukaryota</taxon>
        <taxon>Fungi</taxon>
        <taxon>Dikarya</taxon>
        <taxon>Ascomycota</taxon>
        <taxon>Saccharomycotina</taxon>
        <taxon>Saccharomycetes</taxon>
        <taxon>Phaffomycetales</taxon>
        <taxon>Wickerhamomycetaceae</taxon>
        <taxon>Wickerhamomyces</taxon>
    </lineage>
</organism>
<dbReference type="AlphaFoldDB" id="A0A9P8Q9A3"/>
<dbReference type="EMBL" id="JAEUBG010001213">
    <property type="protein sequence ID" value="KAH3686747.1"/>
    <property type="molecule type" value="Genomic_DNA"/>
</dbReference>